<dbReference type="Proteomes" id="UP001499933">
    <property type="component" value="Unassembled WGS sequence"/>
</dbReference>
<dbReference type="RefSeq" id="WP_344092527.1">
    <property type="nucleotide sequence ID" value="NZ_BAAAOG010000002.1"/>
</dbReference>
<evidence type="ECO:0000313" key="2">
    <source>
        <dbReference type="Proteomes" id="UP001499933"/>
    </source>
</evidence>
<protein>
    <submittedName>
        <fullName evidence="1">Uncharacterized protein</fullName>
    </submittedName>
</protein>
<name>A0ABN2QHA7_9MICO</name>
<sequence length="108" mass="11441">MQRLHYAGDTIVISDEVSTALLAFAAALAEAQTSEVVAVPVLDELGIVTKVDILLGPASQLFATPVSGLREIETDGGLVADLRRRTSLLRPHAGTEQSDPWAGVDFDL</sequence>
<accession>A0ABN2QHA7</accession>
<dbReference type="EMBL" id="BAAAOG010000002">
    <property type="protein sequence ID" value="GAA1952426.1"/>
    <property type="molecule type" value="Genomic_DNA"/>
</dbReference>
<reference evidence="1 2" key="1">
    <citation type="journal article" date="2019" name="Int. J. Syst. Evol. Microbiol.">
        <title>The Global Catalogue of Microorganisms (GCM) 10K type strain sequencing project: providing services to taxonomists for standard genome sequencing and annotation.</title>
        <authorList>
            <consortium name="The Broad Institute Genomics Platform"/>
            <consortium name="The Broad Institute Genome Sequencing Center for Infectious Disease"/>
            <person name="Wu L."/>
            <person name="Ma J."/>
        </authorList>
    </citation>
    <scope>NUCLEOTIDE SEQUENCE [LARGE SCALE GENOMIC DNA]</scope>
    <source>
        <strain evidence="1 2">JCM 14901</strain>
    </source>
</reference>
<organism evidence="1 2">
    <name type="scientific">Microbacterium deminutum</name>
    <dbReference type="NCBI Taxonomy" id="344164"/>
    <lineage>
        <taxon>Bacteria</taxon>
        <taxon>Bacillati</taxon>
        <taxon>Actinomycetota</taxon>
        <taxon>Actinomycetes</taxon>
        <taxon>Micrococcales</taxon>
        <taxon>Microbacteriaceae</taxon>
        <taxon>Microbacterium</taxon>
    </lineage>
</organism>
<evidence type="ECO:0000313" key="1">
    <source>
        <dbReference type="EMBL" id="GAA1952426.1"/>
    </source>
</evidence>
<comment type="caution">
    <text evidence="1">The sequence shown here is derived from an EMBL/GenBank/DDBJ whole genome shotgun (WGS) entry which is preliminary data.</text>
</comment>
<proteinExistence type="predicted"/>
<gene>
    <name evidence="1" type="ORF">GCM10009776_12870</name>
</gene>
<keyword evidence="2" id="KW-1185">Reference proteome</keyword>